<name>A0A4U0H5U0_9SPHI</name>
<reference evidence="5 6" key="1">
    <citation type="submission" date="2019-04" db="EMBL/GenBank/DDBJ databases">
        <title>Sphingobacterium olei sp. nov., isolated from oil-contaminated soil.</title>
        <authorList>
            <person name="Liu B."/>
        </authorList>
    </citation>
    <scope>NUCLEOTIDE SEQUENCE [LARGE SCALE GENOMIC DNA]</scope>
    <source>
        <strain evidence="5 6">Y3L14</strain>
    </source>
</reference>
<evidence type="ECO:0000259" key="4">
    <source>
        <dbReference type="SMART" id="SM00633"/>
    </source>
</evidence>
<keyword evidence="3" id="KW-0624">Polysaccharide degradation</keyword>
<evidence type="ECO:0000256" key="3">
    <source>
        <dbReference type="ARBA" id="ARBA00023326"/>
    </source>
</evidence>
<evidence type="ECO:0000313" key="5">
    <source>
        <dbReference type="EMBL" id="TJY66584.1"/>
    </source>
</evidence>
<proteinExistence type="predicted"/>
<dbReference type="GO" id="GO:0000272">
    <property type="term" value="P:polysaccharide catabolic process"/>
    <property type="evidence" value="ECO:0007669"/>
    <property type="project" value="UniProtKB-KW"/>
</dbReference>
<gene>
    <name evidence="5" type="ORF">FAZ19_06580</name>
</gene>
<dbReference type="Proteomes" id="UP000309872">
    <property type="component" value="Unassembled WGS sequence"/>
</dbReference>
<dbReference type="InterPro" id="IPR017853">
    <property type="entry name" value="GH"/>
</dbReference>
<keyword evidence="6" id="KW-1185">Reference proteome</keyword>
<organism evidence="5 6">
    <name type="scientific">Sphingobacterium alkalisoli</name>
    <dbReference type="NCBI Taxonomy" id="1874115"/>
    <lineage>
        <taxon>Bacteria</taxon>
        <taxon>Pseudomonadati</taxon>
        <taxon>Bacteroidota</taxon>
        <taxon>Sphingobacteriia</taxon>
        <taxon>Sphingobacteriales</taxon>
        <taxon>Sphingobacteriaceae</taxon>
        <taxon>Sphingobacterium</taxon>
    </lineage>
</organism>
<protein>
    <recommendedName>
        <fullName evidence="4">GH10 domain-containing protein</fullName>
    </recommendedName>
</protein>
<dbReference type="GO" id="GO:0004553">
    <property type="term" value="F:hydrolase activity, hydrolyzing O-glycosyl compounds"/>
    <property type="evidence" value="ECO:0007669"/>
    <property type="project" value="InterPro"/>
</dbReference>
<comment type="caution">
    <text evidence="5">The sequence shown here is derived from an EMBL/GenBank/DDBJ whole genome shotgun (WGS) entry which is preliminary data.</text>
</comment>
<dbReference type="Gene3D" id="3.20.20.80">
    <property type="entry name" value="Glycosidases"/>
    <property type="match status" value="1"/>
</dbReference>
<keyword evidence="1" id="KW-0378">Hydrolase</keyword>
<dbReference type="AlphaFoldDB" id="A0A4U0H5U0"/>
<evidence type="ECO:0000313" key="6">
    <source>
        <dbReference type="Proteomes" id="UP000309872"/>
    </source>
</evidence>
<evidence type="ECO:0000256" key="1">
    <source>
        <dbReference type="ARBA" id="ARBA00022801"/>
    </source>
</evidence>
<evidence type="ECO:0000256" key="2">
    <source>
        <dbReference type="ARBA" id="ARBA00023277"/>
    </source>
</evidence>
<dbReference type="Pfam" id="PF00331">
    <property type="entry name" value="Glyco_hydro_10"/>
    <property type="match status" value="1"/>
</dbReference>
<keyword evidence="2" id="KW-0119">Carbohydrate metabolism</keyword>
<dbReference type="OrthoDB" id="1032269at2"/>
<sequence>MNMISKQISRGIAFYFVTSLLFNSCAKFETREQYIDKPQTIIDQEELDAYNELKTYIDYSSQPNFKLGAELSLADVANNSLLYRLTQRHFDEIGYTELHHMNFIQADGSIFITDLQAALETNSAVSMPIHAGHLLWHENQQANYLNGLIADIIIPGESGKDIVENFEEIALGSSFPVRGSGSNIVVNDPDGKSGKVLNMKGAQTFPQFQINLPEGRKLGDYKTVTIDFKGGGCCGLYGAGMRMAITTAIGDVTLNNFNSPSSFGVGDNVWGRGLITLPLANLNLTPAMKEFTSFVLTIGSATGSADYLIDNITMNWEKIGEIIVKTPEERTQIFTNELDKYIKAIGEAGKDKIKSWSVVYQPIDEANPSKLRTGIGTTPPANTFYWQDYLGKDYAAMTIEKIKQYASADDNIFFTETNLFNNPAKIQGLMDFITYTEEKGVKVDGIATELALNLDADKAKIEAMLTSLAETGKLVKITGLDIGTGTSTTQTTSVMYQQQASMYKWFVEAYYTIIPANQRAGITFRSPIDQASNSTWRPNEPLGLWTNTANYLRKLSYQAVVEALEQQK</sequence>
<accession>A0A4U0H5U0</accession>
<dbReference type="InterPro" id="IPR001000">
    <property type="entry name" value="GH10_dom"/>
</dbReference>
<dbReference type="SUPFAM" id="SSF51445">
    <property type="entry name" value="(Trans)glycosidases"/>
    <property type="match status" value="1"/>
</dbReference>
<dbReference type="EMBL" id="SUKA01000002">
    <property type="protein sequence ID" value="TJY66584.1"/>
    <property type="molecule type" value="Genomic_DNA"/>
</dbReference>
<feature type="domain" description="GH10" evidence="4">
    <location>
        <begin position="288"/>
        <end position="564"/>
    </location>
</feature>
<dbReference type="SMART" id="SM00633">
    <property type="entry name" value="Glyco_10"/>
    <property type="match status" value="1"/>
</dbReference>